<evidence type="ECO:0000256" key="5">
    <source>
        <dbReference type="ARBA" id="ARBA00023239"/>
    </source>
</evidence>
<dbReference type="Gene3D" id="3.20.20.70">
    <property type="entry name" value="Aldolase class I"/>
    <property type="match status" value="1"/>
</dbReference>
<dbReference type="GO" id="GO:0006096">
    <property type="term" value="P:glycolytic process"/>
    <property type="evidence" value="ECO:0007669"/>
    <property type="project" value="UniProtKB-UniPathway"/>
</dbReference>
<name>A0A1G2HVN8_9BACT</name>
<dbReference type="NCBIfam" id="NF033379">
    <property type="entry name" value="FrucBisAld_I"/>
    <property type="match status" value="1"/>
</dbReference>
<dbReference type="EMBL" id="MHOR01000029">
    <property type="protein sequence ID" value="OGZ66592.1"/>
    <property type="molecule type" value="Genomic_DNA"/>
</dbReference>
<dbReference type="EC" id="4.1.2.13" evidence="3 6"/>
<evidence type="ECO:0000256" key="4">
    <source>
        <dbReference type="ARBA" id="ARBA00023152"/>
    </source>
</evidence>
<keyword evidence="5 6" id="KW-0456">Lyase</keyword>
<evidence type="ECO:0000256" key="6">
    <source>
        <dbReference type="RuleBase" id="RU003994"/>
    </source>
</evidence>
<accession>A0A1G2HVN8</accession>
<dbReference type="UniPathway" id="UPA00109">
    <property type="reaction ID" value="UER00183"/>
</dbReference>
<dbReference type="PROSITE" id="PS00158">
    <property type="entry name" value="ALDOLASE_CLASS_I"/>
    <property type="match status" value="1"/>
</dbReference>
<dbReference type="GO" id="GO:0004332">
    <property type="term" value="F:fructose-bisphosphate aldolase activity"/>
    <property type="evidence" value="ECO:0007669"/>
    <property type="project" value="UniProtKB-EC"/>
</dbReference>
<protein>
    <recommendedName>
        <fullName evidence="3 6">Fructose-bisphosphate aldolase</fullName>
        <ecNumber evidence="3 6">4.1.2.13</ecNumber>
    </recommendedName>
</protein>
<proteinExistence type="inferred from homology"/>
<dbReference type="InterPro" id="IPR029768">
    <property type="entry name" value="Aldolase_I_AS"/>
</dbReference>
<dbReference type="AlphaFoldDB" id="A0A1G2HVN8"/>
<dbReference type="STRING" id="1802205.A3C58_02730"/>
<organism evidence="7 8">
    <name type="scientific">Candidatus Staskawiczbacteria bacterium RIFCSPHIGHO2_02_FULL_34_10</name>
    <dbReference type="NCBI Taxonomy" id="1802205"/>
    <lineage>
        <taxon>Bacteria</taxon>
        <taxon>Candidatus Staskawicziibacteriota</taxon>
    </lineage>
</organism>
<evidence type="ECO:0000256" key="2">
    <source>
        <dbReference type="ARBA" id="ARBA00010387"/>
    </source>
</evidence>
<comment type="caution">
    <text evidence="7">The sequence shown here is derived from an EMBL/GenBank/DDBJ whole genome shotgun (WGS) entry which is preliminary data.</text>
</comment>
<dbReference type="InterPro" id="IPR000741">
    <property type="entry name" value="FBA_I"/>
</dbReference>
<evidence type="ECO:0000313" key="8">
    <source>
        <dbReference type="Proteomes" id="UP000178380"/>
    </source>
</evidence>
<reference evidence="7 8" key="1">
    <citation type="journal article" date="2016" name="Nat. Commun.">
        <title>Thousands of microbial genomes shed light on interconnected biogeochemical processes in an aquifer system.</title>
        <authorList>
            <person name="Anantharaman K."/>
            <person name="Brown C.T."/>
            <person name="Hug L.A."/>
            <person name="Sharon I."/>
            <person name="Castelle C.J."/>
            <person name="Probst A.J."/>
            <person name="Thomas B.C."/>
            <person name="Singh A."/>
            <person name="Wilkins M.J."/>
            <person name="Karaoz U."/>
            <person name="Brodie E.L."/>
            <person name="Williams K.H."/>
            <person name="Hubbard S.S."/>
            <person name="Banfield J.F."/>
        </authorList>
    </citation>
    <scope>NUCLEOTIDE SEQUENCE [LARGE SCALE GENOMIC DNA]</scope>
</reference>
<evidence type="ECO:0000256" key="1">
    <source>
        <dbReference type="ARBA" id="ARBA00004714"/>
    </source>
</evidence>
<dbReference type="InterPro" id="IPR013785">
    <property type="entry name" value="Aldolase_TIM"/>
</dbReference>
<dbReference type="SUPFAM" id="SSF51569">
    <property type="entry name" value="Aldolase"/>
    <property type="match status" value="1"/>
</dbReference>
<keyword evidence="4 6" id="KW-0324">Glycolysis</keyword>
<gene>
    <name evidence="7" type="ORF">A3C58_02730</name>
</gene>
<comment type="catalytic activity">
    <reaction evidence="6">
        <text>beta-D-fructose 1,6-bisphosphate = D-glyceraldehyde 3-phosphate + dihydroxyacetone phosphate</text>
        <dbReference type="Rhea" id="RHEA:14729"/>
        <dbReference type="ChEBI" id="CHEBI:32966"/>
        <dbReference type="ChEBI" id="CHEBI:57642"/>
        <dbReference type="ChEBI" id="CHEBI:59776"/>
        <dbReference type="EC" id="4.1.2.13"/>
    </reaction>
</comment>
<evidence type="ECO:0000256" key="3">
    <source>
        <dbReference type="ARBA" id="ARBA00013068"/>
    </source>
</evidence>
<dbReference type="Proteomes" id="UP000178380">
    <property type="component" value="Unassembled WGS sequence"/>
</dbReference>
<dbReference type="Pfam" id="PF00274">
    <property type="entry name" value="Glycolytic"/>
    <property type="match status" value="2"/>
</dbReference>
<dbReference type="PANTHER" id="PTHR11627">
    <property type="entry name" value="FRUCTOSE-BISPHOSPHATE ALDOLASE"/>
    <property type="match status" value="1"/>
</dbReference>
<comment type="pathway">
    <text evidence="1">Carbohydrate degradation; glycolysis; D-glyceraldehyde 3-phosphate and glycerone phosphate from D-glucose: step 4/4.</text>
</comment>
<evidence type="ECO:0000313" key="7">
    <source>
        <dbReference type="EMBL" id="OGZ66592.1"/>
    </source>
</evidence>
<comment type="similarity">
    <text evidence="2 6">Belongs to the class I fructose-bisphosphate aldolase family.</text>
</comment>
<sequence length="363" mass="39707">MDLQKLTKTVQELFDNGKGILAMDESTQNCNKRFAKLGIKETEESRRAWRELIITTPNLAECIGGLILYDETIRQKTALAHNASSARNALRSDADGHNDAGGDGVPFIKVITDVGIILGIKVDEGLKDMDGHPNEKVTKGLDGLAGRLKEYYDMGARFAKWRAAFTIGSNIPTQDCINENAKILAEYALVCQEAGIVPIVEPEVLMDGSHTIEKCQQVTKEVLQTVFKELTVKGVVFEGMILKPNMVVPGLACPAQNSVDEVADATVKLLIEVVPANVAGVAFLSGGQSSELASAHLSAMNANYKKRLPWPVTFSYSRAIQYPALEIWQGNDKNIVAAQKSLYHRAKLNQAACRGEYNIEMEK</sequence>